<dbReference type="InterPro" id="IPR050570">
    <property type="entry name" value="Cell_wall_metabolism_enzyme"/>
</dbReference>
<dbReference type="PROSITE" id="PS51318">
    <property type="entry name" value="TAT"/>
    <property type="match status" value="1"/>
</dbReference>
<dbReference type="PANTHER" id="PTHR21666:SF289">
    <property type="entry name" value="L-ALA--D-GLU ENDOPEPTIDASE"/>
    <property type="match status" value="1"/>
</dbReference>
<dbReference type="Pfam" id="PF01551">
    <property type="entry name" value="Peptidase_M23"/>
    <property type="match status" value="1"/>
</dbReference>
<gene>
    <name evidence="5" type="ORF">SAMN04487895_11930</name>
</gene>
<dbReference type="CDD" id="cd12797">
    <property type="entry name" value="M23_peptidase"/>
    <property type="match status" value="1"/>
</dbReference>
<evidence type="ECO:0000256" key="2">
    <source>
        <dbReference type="SAM" id="MobiDB-lite"/>
    </source>
</evidence>
<reference evidence="5 6" key="1">
    <citation type="submission" date="2016-10" db="EMBL/GenBank/DDBJ databases">
        <authorList>
            <person name="de Groot N.N."/>
        </authorList>
    </citation>
    <scope>NUCLEOTIDE SEQUENCE [LARGE SCALE GENOMIC DNA]</scope>
    <source>
        <strain evidence="5 6">CGMCC 1.10238</strain>
    </source>
</reference>
<dbReference type="EMBL" id="FODH01000019">
    <property type="protein sequence ID" value="SEP06561.1"/>
    <property type="molecule type" value="Genomic_DNA"/>
</dbReference>
<evidence type="ECO:0000256" key="1">
    <source>
        <dbReference type="ARBA" id="ARBA00022729"/>
    </source>
</evidence>
<proteinExistence type="predicted"/>
<dbReference type="GO" id="GO:0004222">
    <property type="term" value="F:metalloendopeptidase activity"/>
    <property type="evidence" value="ECO:0007669"/>
    <property type="project" value="TreeGrafter"/>
</dbReference>
<name>A0A1H8UTR4_9BACL</name>
<dbReference type="InterPro" id="IPR006311">
    <property type="entry name" value="TAT_signal"/>
</dbReference>
<dbReference type="AlphaFoldDB" id="A0A1H8UTR4"/>
<accession>A0A1H8UTR4</accession>
<evidence type="ECO:0000259" key="4">
    <source>
        <dbReference type="Pfam" id="PF01551"/>
    </source>
</evidence>
<protein>
    <submittedName>
        <fullName evidence="5">Peptidase family M23</fullName>
    </submittedName>
</protein>
<evidence type="ECO:0000313" key="6">
    <source>
        <dbReference type="Proteomes" id="UP000198809"/>
    </source>
</evidence>
<keyword evidence="1 3" id="KW-0732">Signal</keyword>
<feature type="compositionally biased region" description="Low complexity" evidence="2">
    <location>
        <begin position="55"/>
        <end position="71"/>
    </location>
</feature>
<dbReference type="PANTHER" id="PTHR21666">
    <property type="entry name" value="PEPTIDASE-RELATED"/>
    <property type="match status" value="1"/>
</dbReference>
<dbReference type="STRING" id="1333845.SAMN04487895_11930"/>
<sequence>MPLWSVNTRRALLSLSAAALLWGSLDNPAANAGLAAPKDTKTTAAPQQKDKAADKPQAAKSGSAAAGSRNALRSTSAGNVYTVRQALYDQMGAATGIPWFRFAAIDQYERTLAKKSKDENGAPERLTGIHVPAPVWCGPLNPNQEDTSPATIAFFNGIGRDGSGDGKADPENDLDALYTMARHLMKYGNSGSDFSIGVWEYYHNSRASQRIAQFAKLYDHFDRLDLSGSAFPLPLGSTYSFRSTWGTGRSWGGARIHEGTDLFTPHGVTVRSTCFGIVETKGWNRYGGWRIGIRDIENRYHYYAHLSGFDKSLSAGDIVIPGQQLGWAGSSGYGKPGTQGKFPPHLHYGIYKDRGLTEWAFDPYPLLKQWENAERKALSKNKKGR</sequence>
<dbReference type="InterPro" id="IPR016047">
    <property type="entry name" value="M23ase_b-sheet_dom"/>
</dbReference>
<feature type="chain" id="PRO_5039562375" evidence="3">
    <location>
        <begin position="33"/>
        <end position="385"/>
    </location>
</feature>
<feature type="signal peptide" evidence="3">
    <location>
        <begin position="1"/>
        <end position="32"/>
    </location>
</feature>
<evidence type="ECO:0000256" key="3">
    <source>
        <dbReference type="SAM" id="SignalP"/>
    </source>
</evidence>
<dbReference type="Gene3D" id="2.70.70.10">
    <property type="entry name" value="Glucose Permease (Domain IIA)"/>
    <property type="match status" value="1"/>
</dbReference>
<dbReference type="InterPro" id="IPR023346">
    <property type="entry name" value="Lysozyme-like_dom_sf"/>
</dbReference>
<organism evidence="5 6">
    <name type="scientific">Paenibacillus sophorae</name>
    <dbReference type="NCBI Taxonomy" id="1333845"/>
    <lineage>
        <taxon>Bacteria</taxon>
        <taxon>Bacillati</taxon>
        <taxon>Bacillota</taxon>
        <taxon>Bacilli</taxon>
        <taxon>Bacillales</taxon>
        <taxon>Paenibacillaceae</taxon>
        <taxon>Paenibacillus</taxon>
    </lineage>
</organism>
<dbReference type="SUPFAM" id="SSF53955">
    <property type="entry name" value="Lysozyme-like"/>
    <property type="match status" value="1"/>
</dbReference>
<dbReference type="RefSeq" id="WP_246590590.1">
    <property type="nucleotide sequence ID" value="NZ_CP076607.1"/>
</dbReference>
<feature type="domain" description="M23ase beta-sheet core" evidence="4">
    <location>
        <begin position="256"/>
        <end position="353"/>
    </location>
</feature>
<dbReference type="InterPro" id="IPR011055">
    <property type="entry name" value="Dup_hybrid_motif"/>
</dbReference>
<dbReference type="SUPFAM" id="SSF51261">
    <property type="entry name" value="Duplicated hybrid motif"/>
    <property type="match status" value="1"/>
</dbReference>
<feature type="region of interest" description="Disordered" evidence="2">
    <location>
        <begin position="33"/>
        <end position="71"/>
    </location>
</feature>
<dbReference type="Proteomes" id="UP000198809">
    <property type="component" value="Unassembled WGS sequence"/>
</dbReference>
<evidence type="ECO:0000313" key="5">
    <source>
        <dbReference type="EMBL" id="SEP06561.1"/>
    </source>
</evidence>